<evidence type="ECO:0000313" key="1">
    <source>
        <dbReference type="EMBL" id="PSL53756.1"/>
    </source>
</evidence>
<accession>A0A2P8I5M3</accession>
<reference evidence="1 2" key="1">
    <citation type="submission" date="2018-03" db="EMBL/GenBank/DDBJ databases">
        <title>Genomic Encyclopedia of Type Strains, Phase III (KMG-III): the genomes of soil and plant-associated and newly described type strains.</title>
        <authorList>
            <person name="Whitman W."/>
        </authorList>
    </citation>
    <scope>NUCLEOTIDE SEQUENCE [LARGE SCALE GENOMIC DNA]</scope>
    <source>
        <strain evidence="1 2">CGMCC 4.7097</strain>
    </source>
</reference>
<gene>
    <name evidence="1" type="ORF">B0I31_108203</name>
</gene>
<name>A0A2P8I5M3_SACCR</name>
<dbReference type="EMBL" id="PYAX01000008">
    <property type="protein sequence ID" value="PSL53756.1"/>
    <property type="molecule type" value="Genomic_DNA"/>
</dbReference>
<comment type="caution">
    <text evidence="1">The sequence shown here is derived from an EMBL/GenBank/DDBJ whole genome shotgun (WGS) entry which is preliminary data.</text>
</comment>
<dbReference type="Proteomes" id="UP000241118">
    <property type="component" value="Unassembled WGS sequence"/>
</dbReference>
<organism evidence="1 2">
    <name type="scientific">Saccharothrix carnea</name>
    <dbReference type="NCBI Taxonomy" id="1280637"/>
    <lineage>
        <taxon>Bacteria</taxon>
        <taxon>Bacillati</taxon>
        <taxon>Actinomycetota</taxon>
        <taxon>Actinomycetes</taxon>
        <taxon>Pseudonocardiales</taxon>
        <taxon>Pseudonocardiaceae</taxon>
        <taxon>Saccharothrix</taxon>
    </lineage>
</organism>
<dbReference type="AlphaFoldDB" id="A0A2P8I5M3"/>
<proteinExistence type="predicted"/>
<sequence>MFGTRDEALYARVLELEGRVERLTGLLGKLSDDEERYARLHELAERADGALLSLEGRAAAAGIGEPRFQATLDTIYRARTFGYVAVYFVGGRTARVRLLVGPESPPTVSVGCADSSSDLNSYIGGVVRPGEFWTASTPRPGQKTGFECVFTPLF</sequence>
<protein>
    <submittedName>
        <fullName evidence="1">Uncharacterized protein</fullName>
    </submittedName>
</protein>
<dbReference type="RefSeq" id="WP_106617740.1">
    <property type="nucleotide sequence ID" value="NZ_PYAX01000008.1"/>
</dbReference>
<dbReference type="OrthoDB" id="3687872at2"/>
<keyword evidence="2" id="KW-1185">Reference proteome</keyword>
<evidence type="ECO:0000313" key="2">
    <source>
        <dbReference type="Proteomes" id="UP000241118"/>
    </source>
</evidence>